<sequence>MISDTVSRKHYGGNKRCGRKRQRPSQDIAMKKLSALVGDNAQKGNVAPEMNSQEWMDAINRELSAIVKNTGVTVEDDNE</sequence>
<organism evidence="2 3">
    <name type="scientific">Candidatus Sodalis endolongispinus</name>
    <dbReference type="NCBI Taxonomy" id="2812662"/>
    <lineage>
        <taxon>Bacteria</taxon>
        <taxon>Pseudomonadati</taxon>
        <taxon>Pseudomonadota</taxon>
        <taxon>Gammaproteobacteria</taxon>
        <taxon>Enterobacterales</taxon>
        <taxon>Bruguierivoracaceae</taxon>
        <taxon>Sodalis</taxon>
    </lineage>
</organism>
<dbReference type="EMBL" id="JAFJYC010000002">
    <property type="protein sequence ID" value="MBT9432953.1"/>
    <property type="molecule type" value="Genomic_DNA"/>
</dbReference>
<name>A0ABS5YD89_9GAMM</name>
<evidence type="ECO:0000313" key="2">
    <source>
        <dbReference type="EMBL" id="MBT9432953.1"/>
    </source>
</evidence>
<evidence type="ECO:0000256" key="1">
    <source>
        <dbReference type="SAM" id="MobiDB-lite"/>
    </source>
</evidence>
<protein>
    <recommendedName>
        <fullName evidence="4">Phage protein</fullName>
    </recommendedName>
</protein>
<feature type="region of interest" description="Disordered" evidence="1">
    <location>
        <begin position="1"/>
        <end position="26"/>
    </location>
</feature>
<proteinExistence type="predicted"/>
<dbReference type="Proteomes" id="UP000811282">
    <property type="component" value="Unassembled WGS sequence"/>
</dbReference>
<feature type="compositionally biased region" description="Basic residues" evidence="1">
    <location>
        <begin position="8"/>
        <end position="23"/>
    </location>
</feature>
<reference evidence="2 3" key="1">
    <citation type="journal article" date="2021" name="Genome Biol. Evol.">
        <title>The evolution of interdependence in a four-way mealybug symbiosis.</title>
        <authorList>
            <person name="Garber A.I."/>
            <person name="Kupper M."/>
            <person name="Laetsch D.R."/>
            <person name="Weldon S.R."/>
            <person name="Ladinsky M.S."/>
            <person name="Bjorkman P.J."/>
            <person name="McCutcheon J.P."/>
        </authorList>
    </citation>
    <scope>NUCLEOTIDE SEQUENCE [LARGE SCALE GENOMIC DNA]</scope>
    <source>
        <strain evidence="2">SOD</strain>
    </source>
</reference>
<keyword evidence="3" id="KW-1185">Reference proteome</keyword>
<dbReference type="RefSeq" id="WP_215670390.1">
    <property type="nucleotide sequence ID" value="NZ_JAFJYC010000002.1"/>
</dbReference>
<evidence type="ECO:0000313" key="3">
    <source>
        <dbReference type="Proteomes" id="UP000811282"/>
    </source>
</evidence>
<comment type="caution">
    <text evidence="2">The sequence shown here is derived from an EMBL/GenBank/DDBJ whole genome shotgun (WGS) entry which is preliminary data.</text>
</comment>
<gene>
    <name evidence="2" type="ORF">JZM24_13935</name>
</gene>
<accession>A0ABS5YD89</accession>
<evidence type="ECO:0008006" key="4">
    <source>
        <dbReference type="Google" id="ProtNLM"/>
    </source>
</evidence>